<gene>
    <name evidence="1" type="ORF">METZ01_LOCUS385706</name>
</gene>
<accession>A0A382UFF3</accession>
<organism evidence="1">
    <name type="scientific">marine metagenome</name>
    <dbReference type="NCBI Taxonomy" id="408172"/>
    <lineage>
        <taxon>unclassified sequences</taxon>
        <taxon>metagenomes</taxon>
        <taxon>ecological metagenomes</taxon>
    </lineage>
</organism>
<dbReference type="EMBL" id="UINC01143747">
    <property type="protein sequence ID" value="SVD32852.1"/>
    <property type="molecule type" value="Genomic_DNA"/>
</dbReference>
<evidence type="ECO:0000313" key="1">
    <source>
        <dbReference type="EMBL" id="SVD32852.1"/>
    </source>
</evidence>
<protein>
    <submittedName>
        <fullName evidence="1">Uncharacterized protein</fullName>
    </submittedName>
</protein>
<feature type="non-terminal residue" evidence="1">
    <location>
        <position position="30"/>
    </location>
</feature>
<reference evidence="1" key="1">
    <citation type="submission" date="2018-05" db="EMBL/GenBank/DDBJ databases">
        <authorList>
            <person name="Lanie J.A."/>
            <person name="Ng W.-L."/>
            <person name="Kazmierczak K.M."/>
            <person name="Andrzejewski T.M."/>
            <person name="Davidsen T.M."/>
            <person name="Wayne K.J."/>
            <person name="Tettelin H."/>
            <person name="Glass J.I."/>
            <person name="Rusch D."/>
            <person name="Podicherti R."/>
            <person name="Tsui H.-C.T."/>
            <person name="Winkler M.E."/>
        </authorList>
    </citation>
    <scope>NUCLEOTIDE SEQUENCE</scope>
</reference>
<name>A0A382UFF3_9ZZZZ</name>
<proteinExistence type="predicted"/>
<sequence>MVAFGHFTFNSFANNILQEKMMKLKRNIES</sequence>
<dbReference type="AlphaFoldDB" id="A0A382UFF3"/>